<dbReference type="InterPro" id="IPR011342">
    <property type="entry name" value="Shikimate_DH"/>
</dbReference>
<dbReference type="RefSeq" id="WP_064123865.1">
    <property type="nucleotide sequence ID" value="NZ_CP015243.1"/>
</dbReference>
<keyword evidence="13" id="KW-1185">Reference proteome</keyword>
<dbReference type="InterPro" id="IPR036291">
    <property type="entry name" value="NAD(P)-bd_dom_sf"/>
</dbReference>
<evidence type="ECO:0000256" key="5">
    <source>
        <dbReference type="ARBA" id="ARBA00023002"/>
    </source>
</evidence>
<dbReference type="GO" id="GO:0004764">
    <property type="term" value="F:shikimate 3-dehydrogenase (NADP+) activity"/>
    <property type="evidence" value="ECO:0007669"/>
    <property type="project" value="UniProtKB-UniRule"/>
</dbReference>
<dbReference type="STRING" id="376489.A5892_17390"/>
<keyword evidence="5 8" id="KW-0560">Oxidoreductase</keyword>
<dbReference type="AlphaFoldDB" id="A0A172YIH0"/>
<dbReference type="KEGG" id="haa:A5892_17390"/>
<reference evidence="12 13" key="1">
    <citation type="submission" date="2016-04" db="EMBL/GenBank/DDBJ databases">
        <title>Complete Genome Sequence of Halotalea alkalilenta IHB B 13600.</title>
        <authorList>
            <person name="Swarnkar M.K."/>
            <person name="Sharma A."/>
            <person name="Kaushal K."/>
            <person name="Soni R."/>
            <person name="Rana S."/>
            <person name="Singh A.K."/>
            <person name="Gulati A."/>
        </authorList>
    </citation>
    <scope>NUCLEOTIDE SEQUENCE [LARGE SCALE GENOMIC DNA]</scope>
    <source>
        <strain evidence="12 13">IHB B 13600</strain>
    </source>
</reference>
<dbReference type="Pfam" id="PF18317">
    <property type="entry name" value="SDH_C"/>
    <property type="match status" value="1"/>
</dbReference>
<dbReference type="Pfam" id="PF01488">
    <property type="entry name" value="Shikimate_DH"/>
    <property type="match status" value="1"/>
</dbReference>
<comment type="function">
    <text evidence="8">Involved in the biosynthesis of the chorismate, which leads to the biosynthesis of aromatic amino acids. Catalyzes the reversible NADPH linked reduction of 3-dehydroshikimate (DHSA) to yield shikimate (SA).</text>
</comment>
<keyword evidence="4 8" id="KW-0521">NADP</keyword>
<keyword evidence="6 8" id="KW-0057">Aromatic amino acid biosynthesis</keyword>
<dbReference type="GO" id="GO:0019632">
    <property type="term" value="P:shikimate metabolic process"/>
    <property type="evidence" value="ECO:0007669"/>
    <property type="project" value="InterPro"/>
</dbReference>
<sequence>MSAIYCVFGHPVAHSRSPEIHHAFAAQFDMPLRYERRLAPLDGFAGSVADFIAAGGRGANVTVPFKQEALALAEVVAPRARRAGAVNTLSVDDEGRLHGDTTDGVGLVRDLERLGARLEGARIAVLGAGGAVRGVLEPLLERRPQALFVANRTAERARQLAERFAGFGPIAGGAFDQLEGRFDLVINGTSASLGAELPPLPEGLFAGDALAYDMVYAAQPTVFMRWAEQRGAHSHDGLGMLVEQAAESFFIWHNLQPDTGAVLAGMRGDASAG</sequence>
<feature type="binding site" evidence="8">
    <location>
        <position position="216"/>
    </location>
    <ligand>
        <name>shikimate</name>
        <dbReference type="ChEBI" id="CHEBI:36208"/>
    </ligand>
</feature>
<dbReference type="FunFam" id="3.40.50.10860:FF:000006">
    <property type="entry name" value="Shikimate dehydrogenase (NADP(+))"/>
    <property type="match status" value="1"/>
</dbReference>
<dbReference type="PANTHER" id="PTHR21089">
    <property type="entry name" value="SHIKIMATE DEHYDROGENASE"/>
    <property type="match status" value="1"/>
</dbReference>
<dbReference type="SUPFAM" id="SSF51735">
    <property type="entry name" value="NAD(P)-binding Rossmann-fold domains"/>
    <property type="match status" value="1"/>
</dbReference>
<dbReference type="HAMAP" id="MF_00222">
    <property type="entry name" value="Shikimate_DH_AroE"/>
    <property type="match status" value="1"/>
</dbReference>
<dbReference type="EMBL" id="CP015243">
    <property type="protein sequence ID" value="ANF59014.1"/>
    <property type="molecule type" value="Genomic_DNA"/>
</dbReference>
<feature type="binding site" evidence="8">
    <location>
        <begin position="151"/>
        <end position="156"/>
    </location>
    <ligand>
        <name>NADP(+)</name>
        <dbReference type="ChEBI" id="CHEBI:58349"/>
    </ligand>
</feature>
<dbReference type="InterPro" id="IPR041121">
    <property type="entry name" value="SDH_C"/>
</dbReference>
<dbReference type="Pfam" id="PF08501">
    <property type="entry name" value="Shikimate_dh_N"/>
    <property type="match status" value="1"/>
</dbReference>
<evidence type="ECO:0000313" key="13">
    <source>
        <dbReference type="Proteomes" id="UP000077875"/>
    </source>
</evidence>
<dbReference type="InterPro" id="IPR022893">
    <property type="entry name" value="Shikimate_DH_fam"/>
</dbReference>
<dbReference type="UniPathway" id="UPA00053">
    <property type="reaction ID" value="UER00087"/>
</dbReference>
<evidence type="ECO:0000256" key="4">
    <source>
        <dbReference type="ARBA" id="ARBA00022857"/>
    </source>
</evidence>
<dbReference type="InterPro" id="IPR013708">
    <property type="entry name" value="Shikimate_DH-bd_N"/>
</dbReference>
<dbReference type="NCBIfam" id="NF001310">
    <property type="entry name" value="PRK00258.1-2"/>
    <property type="match status" value="1"/>
</dbReference>
<comment type="similarity">
    <text evidence="8">Belongs to the shikimate dehydrogenase family.</text>
</comment>
<comment type="catalytic activity">
    <reaction evidence="7 8">
        <text>shikimate + NADP(+) = 3-dehydroshikimate + NADPH + H(+)</text>
        <dbReference type="Rhea" id="RHEA:17737"/>
        <dbReference type="ChEBI" id="CHEBI:15378"/>
        <dbReference type="ChEBI" id="CHEBI:16630"/>
        <dbReference type="ChEBI" id="CHEBI:36208"/>
        <dbReference type="ChEBI" id="CHEBI:57783"/>
        <dbReference type="ChEBI" id="CHEBI:58349"/>
        <dbReference type="EC" id="1.1.1.25"/>
    </reaction>
</comment>
<feature type="domain" description="Quinate/shikimate 5-dehydrogenase/glutamyl-tRNA reductase" evidence="9">
    <location>
        <begin position="116"/>
        <end position="191"/>
    </location>
</feature>
<feature type="binding site" evidence="8">
    <location>
        <position position="62"/>
    </location>
    <ligand>
        <name>shikimate</name>
        <dbReference type="ChEBI" id="CHEBI:36208"/>
    </ligand>
</feature>
<dbReference type="GO" id="GO:0050661">
    <property type="term" value="F:NADP binding"/>
    <property type="evidence" value="ECO:0007669"/>
    <property type="project" value="InterPro"/>
</dbReference>
<dbReference type="SUPFAM" id="SSF53223">
    <property type="entry name" value="Aminoacid dehydrogenase-like, N-terminal domain"/>
    <property type="match status" value="1"/>
</dbReference>
<dbReference type="GO" id="GO:0005829">
    <property type="term" value="C:cytosol"/>
    <property type="evidence" value="ECO:0007669"/>
    <property type="project" value="TreeGrafter"/>
</dbReference>
<dbReference type="Proteomes" id="UP000077875">
    <property type="component" value="Chromosome"/>
</dbReference>
<dbReference type="GO" id="GO:0009423">
    <property type="term" value="P:chorismate biosynthetic process"/>
    <property type="evidence" value="ECO:0007669"/>
    <property type="project" value="UniProtKB-UniRule"/>
</dbReference>
<evidence type="ECO:0000256" key="1">
    <source>
        <dbReference type="ARBA" id="ARBA00004871"/>
    </source>
</evidence>
<dbReference type="GO" id="GO:0009073">
    <property type="term" value="P:aromatic amino acid family biosynthetic process"/>
    <property type="evidence" value="ECO:0007669"/>
    <property type="project" value="UniProtKB-KW"/>
</dbReference>
<protein>
    <recommendedName>
        <fullName evidence="2 8">Shikimate dehydrogenase (NADP(+))</fullName>
        <shortName evidence="8">SDH</shortName>
        <ecNumber evidence="2 8">1.1.1.25</ecNumber>
    </recommendedName>
</protein>
<dbReference type="NCBIfam" id="TIGR00507">
    <property type="entry name" value="aroE"/>
    <property type="match status" value="1"/>
</dbReference>
<accession>A0A172YIH0</accession>
<dbReference type="CDD" id="cd01065">
    <property type="entry name" value="NAD_bind_Shikimate_DH"/>
    <property type="match status" value="1"/>
</dbReference>
<feature type="binding site" evidence="8">
    <location>
        <position position="87"/>
    </location>
    <ligand>
        <name>shikimate</name>
        <dbReference type="ChEBI" id="CHEBI:36208"/>
    </ligand>
</feature>
<feature type="binding site" evidence="8">
    <location>
        <position position="214"/>
    </location>
    <ligand>
        <name>NADP(+)</name>
        <dbReference type="ChEBI" id="CHEBI:58349"/>
    </ligand>
</feature>
<feature type="binding site" evidence="8">
    <location>
        <begin position="15"/>
        <end position="17"/>
    </location>
    <ligand>
        <name>shikimate</name>
        <dbReference type="ChEBI" id="CHEBI:36208"/>
    </ligand>
</feature>
<dbReference type="EC" id="1.1.1.25" evidence="2 8"/>
<dbReference type="Gene3D" id="3.40.50.10860">
    <property type="entry name" value="Leucine Dehydrogenase, chain A, domain 1"/>
    <property type="match status" value="1"/>
</dbReference>
<feature type="domain" description="Shikimate dehydrogenase substrate binding N-terminal" evidence="10">
    <location>
        <begin position="7"/>
        <end position="89"/>
    </location>
</feature>
<dbReference type="InterPro" id="IPR006151">
    <property type="entry name" value="Shikm_DH/Glu-tRNA_Rdtase"/>
</dbReference>
<comment type="caution">
    <text evidence="8">Lacks conserved residue(s) required for the propagation of feature annotation.</text>
</comment>
<dbReference type="InterPro" id="IPR046346">
    <property type="entry name" value="Aminoacid_DH-like_N_sf"/>
</dbReference>
<dbReference type="GO" id="GO:0008652">
    <property type="term" value="P:amino acid biosynthetic process"/>
    <property type="evidence" value="ECO:0007669"/>
    <property type="project" value="UniProtKB-KW"/>
</dbReference>
<gene>
    <name evidence="8 12" type="primary">aroE</name>
    <name evidence="12" type="ORF">A5892_17390</name>
</gene>
<evidence type="ECO:0000259" key="10">
    <source>
        <dbReference type="Pfam" id="PF08501"/>
    </source>
</evidence>
<evidence type="ECO:0000256" key="3">
    <source>
        <dbReference type="ARBA" id="ARBA00022605"/>
    </source>
</evidence>
<evidence type="ECO:0000256" key="2">
    <source>
        <dbReference type="ARBA" id="ARBA00012962"/>
    </source>
</evidence>
<name>A0A172YIH0_9GAMM</name>
<feature type="domain" description="SDH C-terminal" evidence="11">
    <location>
        <begin position="237"/>
        <end position="263"/>
    </location>
</feature>
<evidence type="ECO:0000256" key="6">
    <source>
        <dbReference type="ARBA" id="ARBA00023141"/>
    </source>
</evidence>
<dbReference type="Gene3D" id="3.40.50.720">
    <property type="entry name" value="NAD(P)-binding Rossmann-like Domain"/>
    <property type="match status" value="1"/>
</dbReference>
<evidence type="ECO:0000256" key="7">
    <source>
        <dbReference type="ARBA" id="ARBA00049442"/>
    </source>
</evidence>
<dbReference type="PANTHER" id="PTHR21089:SF1">
    <property type="entry name" value="BIFUNCTIONAL 3-DEHYDROQUINATE DEHYDRATASE_SHIKIMATE DEHYDROGENASE, CHLOROPLASTIC"/>
    <property type="match status" value="1"/>
</dbReference>
<organism evidence="12 13">
    <name type="scientific">Halotalea alkalilenta</name>
    <dbReference type="NCBI Taxonomy" id="376489"/>
    <lineage>
        <taxon>Bacteria</taxon>
        <taxon>Pseudomonadati</taxon>
        <taxon>Pseudomonadota</taxon>
        <taxon>Gammaproteobacteria</taxon>
        <taxon>Oceanospirillales</taxon>
        <taxon>Halomonadaceae</taxon>
        <taxon>Halotalea</taxon>
    </lineage>
</organism>
<evidence type="ECO:0000259" key="9">
    <source>
        <dbReference type="Pfam" id="PF01488"/>
    </source>
</evidence>
<feature type="binding site" evidence="8">
    <location>
        <position position="244"/>
    </location>
    <ligand>
        <name>shikimate</name>
        <dbReference type="ChEBI" id="CHEBI:36208"/>
    </ligand>
</feature>
<evidence type="ECO:0000256" key="8">
    <source>
        <dbReference type="HAMAP-Rule" id="MF_00222"/>
    </source>
</evidence>
<evidence type="ECO:0000313" key="12">
    <source>
        <dbReference type="EMBL" id="ANF59014.1"/>
    </source>
</evidence>
<feature type="binding site" evidence="8">
    <location>
        <position position="237"/>
    </location>
    <ligand>
        <name>NADP(+)</name>
        <dbReference type="ChEBI" id="CHEBI:58349"/>
    </ligand>
</feature>
<feature type="binding site" evidence="8">
    <location>
        <begin position="127"/>
        <end position="131"/>
    </location>
    <ligand>
        <name>NADP(+)</name>
        <dbReference type="ChEBI" id="CHEBI:58349"/>
    </ligand>
</feature>
<comment type="pathway">
    <text evidence="1 8">Metabolic intermediate biosynthesis; chorismate biosynthesis; chorismate from D-erythrose 4-phosphate and phosphoenolpyruvate: step 4/7.</text>
</comment>
<proteinExistence type="inferred from homology"/>
<feature type="binding site" evidence="8">
    <location>
        <position position="103"/>
    </location>
    <ligand>
        <name>shikimate</name>
        <dbReference type="ChEBI" id="CHEBI:36208"/>
    </ligand>
</feature>
<feature type="active site" description="Proton acceptor" evidence="8">
    <location>
        <position position="66"/>
    </location>
</feature>
<evidence type="ECO:0000259" key="11">
    <source>
        <dbReference type="Pfam" id="PF18317"/>
    </source>
</evidence>
<keyword evidence="3 8" id="KW-0028">Amino-acid biosynthesis</keyword>
<comment type="subunit">
    <text evidence="8">Homodimer.</text>
</comment>